<name>A0A8X7XU47_POPTO</name>
<dbReference type="Proteomes" id="UP000886885">
    <property type="component" value="Chromosome 19A"/>
</dbReference>
<dbReference type="EMBL" id="JAAWWB010000037">
    <property type="protein sequence ID" value="KAG6738611.1"/>
    <property type="molecule type" value="Genomic_DNA"/>
</dbReference>
<dbReference type="AlphaFoldDB" id="A0A8X7XU47"/>
<sequence length="287" mass="31763">MEDNHCCWIEKKLGQSAEAKVSAGGSREFNGEKEVTVQMERSTVVLRSARLELLEIEEVAGDEDLPLLLTALQEENECSKALEGENECSKALEEEDECSKALEKESECSEALVLRGTLKGKASAQRHYAQRHLKGKASAQRHLKGKASAQRHLKGKASAQRHLKGKRVLRGTGAQRHLKGKASAQSHWCSKALEGESECSKALEEEMECLKDNHCCWIEKKLGQSAEAKVSAGGSRWFNGEKEVTVQMERSTVVLRSARLELLEIEEVAGDEDLPLLLTVQKSLLLM</sequence>
<comment type="caution">
    <text evidence="1">The sequence shown here is derived from an EMBL/GenBank/DDBJ whole genome shotgun (WGS) entry which is preliminary data.</text>
</comment>
<protein>
    <submittedName>
        <fullName evidence="1">Uncharacterized protein</fullName>
    </submittedName>
</protein>
<keyword evidence="2" id="KW-1185">Reference proteome</keyword>
<evidence type="ECO:0000313" key="2">
    <source>
        <dbReference type="Proteomes" id="UP000886885"/>
    </source>
</evidence>
<gene>
    <name evidence="1" type="ORF">POTOM_058231</name>
</gene>
<reference evidence="1" key="1">
    <citation type="journal article" date="2020" name="bioRxiv">
        <title>Hybrid origin of Populus tomentosa Carr. identified through genome sequencing and phylogenomic analysis.</title>
        <authorList>
            <person name="An X."/>
            <person name="Gao K."/>
            <person name="Chen Z."/>
            <person name="Li J."/>
            <person name="Yang X."/>
            <person name="Yang X."/>
            <person name="Zhou J."/>
            <person name="Guo T."/>
            <person name="Zhao T."/>
            <person name="Huang S."/>
            <person name="Miao D."/>
            <person name="Khan W.U."/>
            <person name="Rao P."/>
            <person name="Ye M."/>
            <person name="Lei B."/>
            <person name="Liao W."/>
            <person name="Wang J."/>
            <person name="Ji L."/>
            <person name="Li Y."/>
            <person name="Guo B."/>
            <person name="Mustafa N.S."/>
            <person name="Li S."/>
            <person name="Yun Q."/>
            <person name="Keller S.R."/>
            <person name="Mao J."/>
            <person name="Zhang R."/>
            <person name="Strauss S.H."/>
        </authorList>
    </citation>
    <scope>NUCLEOTIDE SEQUENCE</scope>
    <source>
        <strain evidence="1">GM15</strain>
        <tissue evidence="1">Leaf</tissue>
    </source>
</reference>
<evidence type="ECO:0000313" key="1">
    <source>
        <dbReference type="EMBL" id="KAG6738611.1"/>
    </source>
</evidence>
<accession>A0A8X7XU47</accession>
<proteinExistence type="predicted"/>
<organism evidence="1 2">
    <name type="scientific">Populus tomentosa</name>
    <name type="common">Chinese white poplar</name>
    <dbReference type="NCBI Taxonomy" id="118781"/>
    <lineage>
        <taxon>Eukaryota</taxon>
        <taxon>Viridiplantae</taxon>
        <taxon>Streptophyta</taxon>
        <taxon>Embryophyta</taxon>
        <taxon>Tracheophyta</taxon>
        <taxon>Spermatophyta</taxon>
        <taxon>Magnoliopsida</taxon>
        <taxon>eudicotyledons</taxon>
        <taxon>Gunneridae</taxon>
        <taxon>Pentapetalae</taxon>
        <taxon>rosids</taxon>
        <taxon>fabids</taxon>
        <taxon>Malpighiales</taxon>
        <taxon>Salicaceae</taxon>
        <taxon>Saliceae</taxon>
        <taxon>Populus</taxon>
    </lineage>
</organism>